<gene>
    <name evidence="1" type="ORF">BC936DRAFT_138632</name>
</gene>
<evidence type="ECO:0000313" key="2">
    <source>
        <dbReference type="Proteomes" id="UP000268093"/>
    </source>
</evidence>
<evidence type="ECO:0000313" key="1">
    <source>
        <dbReference type="EMBL" id="RUP50570.1"/>
    </source>
</evidence>
<reference evidence="1 2" key="1">
    <citation type="journal article" date="2018" name="New Phytol.">
        <title>Phylogenomics of Endogonaceae and evolution of mycorrhizas within Mucoromycota.</title>
        <authorList>
            <person name="Chang Y."/>
            <person name="Desiro A."/>
            <person name="Na H."/>
            <person name="Sandor L."/>
            <person name="Lipzen A."/>
            <person name="Clum A."/>
            <person name="Barry K."/>
            <person name="Grigoriev I.V."/>
            <person name="Martin F.M."/>
            <person name="Stajich J.E."/>
            <person name="Smith M.E."/>
            <person name="Bonito G."/>
            <person name="Spatafora J.W."/>
        </authorList>
    </citation>
    <scope>NUCLEOTIDE SEQUENCE [LARGE SCALE GENOMIC DNA]</scope>
    <source>
        <strain evidence="1 2">GMNB39</strain>
    </source>
</reference>
<organism evidence="1 2">
    <name type="scientific">Jimgerdemannia flammicorona</name>
    <dbReference type="NCBI Taxonomy" id="994334"/>
    <lineage>
        <taxon>Eukaryota</taxon>
        <taxon>Fungi</taxon>
        <taxon>Fungi incertae sedis</taxon>
        <taxon>Mucoromycota</taxon>
        <taxon>Mucoromycotina</taxon>
        <taxon>Endogonomycetes</taxon>
        <taxon>Endogonales</taxon>
        <taxon>Endogonaceae</taxon>
        <taxon>Jimgerdemannia</taxon>
    </lineage>
</organism>
<proteinExistence type="predicted"/>
<comment type="caution">
    <text evidence="1">The sequence shown here is derived from an EMBL/GenBank/DDBJ whole genome shotgun (WGS) entry which is preliminary data.</text>
</comment>
<accession>A0A433DI94</accession>
<protein>
    <submittedName>
        <fullName evidence="1">Uncharacterized protein</fullName>
    </submittedName>
</protein>
<dbReference type="Proteomes" id="UP000268093">
    <property type="component" value="Unassembled WGS sequence"/>
</dbReference>
<dbReference type="OrthoDB" id="2445969at2759"/>
<dbReference type="AlphaFoldDB" id="A0A433DI94"/>
<sequence>MFQLGDVNLTKLLSDQKKRWEMKQKNYYSDRPSFYDHAPSLSIAKELLLASKEDLVEELIILTIAIKGRYSNNGGNPKKIKPFSLIK</sequence>
<name>A0A433DI94_9FUNG</name>
<dbReference type="EMBL" id="RBNI01001347">
    <property type="protein sequence ID" value="RUP50570.1"/>
    <property type="molecule type" value="Genomic_DNA"/>
</dbReference>
<keyword evidence="2" id="KW-1185">Reference proteome</keyword>